<evidence type="ECO:0000313" key="4">
    <source>
        <dbReference type="Proteomes" id="UP000295122"/>
    </source>
</evidence>
<dbReference type="PROSITE" id="PS00909">
    <property type="entry name" value="MR_MLE_2"/>
    <property type="match status" value="1"/>
</dbReference>
<dbReference type="OrthoDB" id="9775441at2"/>
<proteinExistence type="predicted"/>
<dbReference type="SUPFAM" id="SSF51604">
    <property type="entry name" value="Enolase C-terminal domain-like"/>
    <property type="match status" value="1"/>
</dbReference>
<dbReference type="Gene3D" id="3.20.20.120">
    <property type="entry name" value="Enolase-like C-terminal domain"/>
    <property type="match status" value="1"/>
</dbReference>
<dbReference type="SUPFAM" id="SSF54826">
    <property type="entry name" value="Enolase N-terminal domain-like"/>
    <property type="match status" value="1"/>
</dbReference>
<dbReference type="InterPro" id="IPR029065">
    <property type="entry name" value="Enolase_C-like"/>
</dbReference>
<dbReference type="PANTHER" id="PTHR48080">
    <property type="entry name" value="D-GALACTONATE DEHYDRATASE-RELATED"/>
    <property type="match status" value="1"/>
</dbReference>
<dbReference type="SMART" id="SM00922">
    <property type="entry name" value="MR_MLE"/>
    <property type="match status" value="1"/>
</dbReference>
<dbReference type="Pfam" id="PF02746">
    <property type="entry name" value="MR_MLE_N"/>
    <property type="match status" value="1"/>
</dbReference>
<dbReference type="InterPro" id="IPR013341">
    <property type="entry name" value="Mandelate_racemase_N_dom"/>
</dbReference>
<dbReference type="PANTHER" id="PTHR48080:SF2">
    <property type="entry name" value="D-GALACTONATE DEHYDRATASE"/>
    <property type="match status" value="1"/>
</dbReference>
<sequence length="378" mass="39523">MSATIRSVEAFAFRVPLATPVETSFGRMTDRPAVFVRVEDEDAIAGFGEAWCNFPSVGAEHRVRLIRDILAPLAIGRRIDEPGSLFDHLTAKTAVLAVQSGEHGPLAQAIAGIDTAVWDLHARRAGLPLWRMLGGTPAAGGEGAAIPVYASGINPTGSGEMAARALKAGHRAFKLKVGFGADRDRANLHEIRREIGDLPLAVDANQAWNPAEATEAAPRLAEFGLAWLEEPIRADHPWDAWRSVKAASPVPLAGGENIAGEAAFAAAFEAGILAVIQPDLAKWGGLTASSRVARAALAAGRRFCPHYLGGGIGLLASAHLLAGIGGDGLLEIDVNPNPLRDLACGPVAAVSEGRVTLGDEPGLGIVPDLDAFATWRTL</sequence>
<dbReference type="GO" id="GO:0009063">
    <property type="term" value="P:amino acid catabolic process"/>
    <property type="evidence" value="ECO:0007669"/>
    <property type="project" value="InterPro"/>
</dbReference>
<organism evidence="3 4">
    <name type="scientific">Enterovirga rhinocerotis</name>
    <dbReference type="NCBI Taxonomy" id="1339210"/>
    <lineage>
        <taxon>Bacteria</taxon>
        <taxon>Pseudomonadati</taxon>
        <taxon>Pseudomonadota</taxon>
        <taxon>Alphaproteobacteria</taxon>
        <taxon>Hyphomicrobiales</taxon>
        <taxon>Methylobacteriaceae</taxon>
        <taxon>Enterovirga</taxon>
    </lineage>
</organism>
<gene>
    <name evidence="3" type="ORF">EV668_3658</name>
</gene>
<reference evidence="3 4" key="1">
    <citation type="submission" date="2019-03" db="EMBL/GenBank/DDBJ databases">
        <title>Genomic Encyclopedia of Type Strains, Phase IV (KMG-IV): sequencing the most valuable type-strain genomes for metagenomic binning, comparative biology and taxonomic classification.</title>
        <authorList>
            <person name="Goeker M."/>
        </authorList>
    </citation>
    <scope>NUCLEOTIDE SEQUENCE [LARGE SCALE GENOMIC DNA]</scope>
    <source>
        <strain evidence="3 4">DSM 25903</strain>
    </source>
</reference>
<dbReference type="RefSeq" id="WP_133772676.1">
    <property type="nucleotide sequence ID" value="NZ_SNZR01000014.1"/>
</dbReference>
<dbReference type="InterPro" id="IPR029017">
    <property type="entry name" value="Enolase-like_N"/>
</dbReference>
<keyword evidence="1" id="KW-0456">Lyase</keyword>
<dbReference type="InterPro" id="IPR013342">
    <property type="entry name" value="Mandelate_racemase_C"/>
</dbReference>
<dbReference type="AlphaFoldDB" id="A0A4V3DXL8"/>
<dbReference type="SFLD" id="SFLDS00001">
    <property type="entry name" value="Enolase"/>
    <property type="match status" value="1"/>
</dbReference>
<name>A0A4V3DXL8_9HYPH</name>
<dbReference type="Proteomes" id="UP000295122">
    <property type="component" value="Unassembled WGS sequence"/>
</dbReference>
<dbReference type="InterPro" id="IPR036849">
    <property type="entry name" value="Enolase-like_C_sf"/>
</dbReference>
<accession>A0A4V3DXL8</accession>
<dbReference type="GO" id="GO:0016829">
    <property type="term" value="F:lyase activity"/>
    <property type="evidence" value="ECO:0007669"/>
    <property type="project" value="UniProtKB-KW"/>
</dbReference>
<dbReference type="SFLD" id="SFLDG00179">
    <property type="entry name" value="mandelate_racemase"/>
    <property type="match status" value="1"/>
</dbReference>
<dbReference type="CDD" id="cd03316">
    <property type="entry name" value="MR_like"/>
    <property type="match status" value="1"/>
</dbReference>
<evidence type="ECO:0000313" key="3">
    <source>
        <dbReference type="EMBL" id="TDR89169.1"/>
    </source>
</evidence>
<dbReference type="Gene3D" id="3.30.390.10">
    <property type="entry name" value="Enolase-like, N-terminal domain"/>
    <property type="match status" value="1"/>
</dbReference>
<feature type="domain" description="Mandelate racemase/muconate lactonizing enzyme C-terminal" evidence="2">
    <location>
        <begin position="155"/>
        <end position="251"/>
    </location>
</feature>
<dbReference type="InterPro" id="IPR034593">
    <property type="entry name" value="DgoD-like"/>
</dbReference>
<dbReference type="EMBL" id="SNZR01000014">
    <property type="protein sequence ID" value="TDR89169.1"/>
    <property type="molecule type" value="Genomic_DNA"/>
</dbReference>
<evidence type="ECO:0000256" key="1">
    <source>
        <dbReference type="ARBA" id="ARBA00023239"/>
    </source>
</evidence>
<dbReference type="GO" id="GO:0000287">
    <property type="term" value="F:magnesium ion binding"/>
    <property type="evidence" value="ECO:0007669"/>
    <property type="project" value="UniProtKB-ARBA"/>
</dbReference>
<dbReference type="Pfam" id="PF13378">
    <property type="entry name" value="MR_MLE_C"/>
    <property type="match status" value="1"/>
</dbReference>
<evidence type="ECO:0000259" key="2">
    <source>
        <dbReference type="SMART" id="SM00922"/>
    </source>
</evidence>
<keyword evidence="4" id="KW-1185">Reference proteome</keyword>
<protein>
    <submittedName>
        <fullName evidence="3">L-alanine-DL-glutamate epimerase-like enolase superfamily enzyme</fullName>
    </submittedName>
</protein>
<comment type="caution">
    <text evidence="3">The sequence shown here is derived from an EMBL/GenBank/DDBJ whole genome shotgun (WGS) entry which is preliminary data.</text>
</comment>
<dbReference type="InterPro" id="IPR018110">
    <property type="entry name" value="Mandel_Rmase/mucon_lact_enz_CS"/>
</dbReference>